<evidence type="ECO:0000256" key="3">
    <source>
        <dbReference type="ARBA" id="ARBA00022692"/>
    </source>
</evidence>
<feature type="transmembrane region" description="Helical" evidence="8">
    <location>
        <begin position="182"/>
        <end position="204"/>
    </location>
</feature>
<dbReference type="InterPro" id="IPR034804">
    <property type="entry name" value="SQR/QFR_C/D"/>
</dbReference>
<dbReference type="EMBL" id="BAABLK010000034">
    <property type="protein sequence ID" value="GAA5227905.1"/>
    <property type="molecule type" value="Genomic_DNA"/>
</dbReference>
<name>A0ABP9TSG0_9MICC</name>
<keyword evidence="2" id="KW-0349">Heme</keyword>
<dbReference type="NCBIfam" id="TIGR02046">
    <property type="entry name" value="sdhC_b558_fam"/>
    <property type="match status" value="1"/>
</dbReference>
<dbReference type="InterPro" id="IPR011138">
    <property type="entry name" value="Cytochrome_b-558"/>
</dbReference>
<evidence type="ECO:0000256" key="4">
    <source>
        <dbReference type="ARBA" id="ARBA00022723"/>
    </source>
</evidence>
<feature type="transmembrane region" description="Helical" evidence="8">
    <location>
        <begin position="232"/>
        <end position="256"/>
    </location>
</feature>
<keyword evidence="5 8" id="KW-1133">Transmembrane helix</keyword>
<feature type="transmembrane region" description="Helical" evidence="8">
    <location>
        <begin position="144"/>
        <end position="162"/>
    </location>
</feature>
<accession>A0ABP9TSG0</accession>
<evidence type="ECO:0000256" key="2">
    <source>
        <dbReference type="ARBA" id="ARBA00022617"/>
    </source>
</evidence>
<evidence type="ECO:0000313" key="10">
    <source>
        <dbReference type="Proteomes" id="UP001501257"/>
    </source>
</evidence>
<feature type="transmembrane region" description="Helical" evidence="8">
    <location>
        <begin position="92"/>
        <end position="113"/>
    </location>
</feature>
<evidence type="ECO:0000256" key="7">
    <source>
        <dbReference type="ARBA" id="ARBA00023136"/>
    </source>
</evidence>
<evidence type="ECO:0000256" key="5">
    <source>
        <dbReference type="ARBA" id="ARBA00022989"/>
    </source>
</evidence>
<dbReference type="Pfam" id="PF01127">
    <property type="entry name" value="Sdh_cyt"/>
    <property type="match status" value="1"/>
</dbReference>
<organism evidence="9 10">
    <name type="scientific">Paeniglutamicibacter antarcticus</name>
    <dbReference type="NCBI Taxonomy" id="494023"/>
    <lineage>
        <taxon>Bacteria</taxon>
        <taxon>Bacillati</taxon>
        <taxon>Actinomycetota</taxon>
        <taxon>Actinomycetes</taxon>
        <taxon>Micrococcales</taxon>
        <taxon>Micrococcaceae</taxon>
        <taxon>Paeniglutamicibacter</taxon>
    </lineage>
</organism>
<evidence type="ECO:0000256" key="6">
    <source>
        <dbReference type="ARBA" id="ARBA00023004"/>
    </source>
</evidence>
<comment type="caution">
    <text evidence="9">The sequence shown here is derived from an EMBL/GenBank/DDBJ whole genome shotgun (WGS) entry which is preliminary data.</text>
</comment>
<evidence type="ECO:0000313" key="9">
    <source>
        <dbReference type="EMBL" id="GAA5227905.1"/>
    </source>
</evidence>
<reference evidence="10" key="1">
    <citation type="journal article" date="2019" name="Int. J. Syst. Evol. Microbiol.">
        <title>The Global Catalogue of Microorganisms (GCM) 10K type strain sequencing project: providing services to taxonomists for standard genome sequencing and annotation.</title>
        <authorList>
            <consortium name="The Broad Institute Genomics Platform"/>
            <consortium name="The Broad Institute Genome Sequencing Center for Infectious Disease"/>
            <person name="Wu L."/>
            <person name="Ma J."/>
        </authorList>
    </citation>
    <scope>NUCLEOTIDE SEQUENCE [LARGE SCALE GENOMIC DNA]</scope>
    <source>
        <strain evidence="10">JCM 18952</strain>
    </source>
</reference>
<keyword evidence="4" id="KW-0479">Metal-binding</keyword>
<proteinExistence type="predicted"/>
<feature type="transmembrane region" description="Helical" evidence="8">
    <location>
        <begin position="36"/>
        <end position="58"/>
    </location>
</feature>
<evidence type="ECO:0000256" key="8">
    <source>
        <dbReference type="SAM" id="Phobius"/>
    </source>
</evidence>
<keyword evidence="3 8" id="KW-0812">Transmembrane</keyword>
<keyword evidence="10" id="KW-1185">Reference proteome</keyword>
<evidence type="ECO:0000256" key="1">
    <source>
        <dbReference type="ARBA" id="ARBA00004370"/>
    </source>
</evidence>
<protein>
    <submittedName>
        <fullName evidence="9">Succinate dehydrogenase cytochrome b subunit</fullName>
    </submittedName>
</protein>
<dbReference type="CDD" id="cd03498">
    <property type="entry name" value="SQR_TypeB_2_TM"/>
    <property type="match status" value="1"/>
</dbReference>
<dbReference type="InterPro" id="IPR000701">
    <property type="entry name" value="SuccDH_FuR_B_TM-su"/>
</dbReference>
<dbReference type="SUPFAM" id="SSF81343">
    <property type="entry name" value="Fumarate reductase respiratory complex transmembrane subunits"/>
    <property type="match status" value="1"/>
</dbReference>
<sequence>MLLPKMLACVTKWIYGKPMGTGNVATTRTSSLRSAVALHGAMAVTGLIMVLFLLAHMYGNLKIFKGGEAFDGYSEYLREIGEPLLPYAGALWILRVVLLASVLIHIFSAITLWHRSRFATQGRGSRRYQSTKNRRGVQRSYASFTMRWGGVVIGLFVIYHILNLSADVIAPGGTSPSPYQRMINNFSIWWVVLSYVIALAALGFHLRHGIWSAFASLGANSSPARRRLLNQLATVVSLLILVGFLIPPLAIFAGWVSQ</sequence>
<keyword evidence="7 8" id="KW-0472">Membrane</keyword>
<dbReference type="Proteomes" id="UP001501257">
    <property type="component" value="Unassembled WGS sequence"/>
</dbReference>
<comment type="subcellular location">
    <subcellularLocation>
        <location evidence="1">Membrane</location>
    </subcellularLocation>
</comment>
<keyword evidence="6" id="KW-0408">Iron</keyword>
<dbReference type="Gene3D" id="1.20.1300.10">
    <property type="entry name" value="Fumarate reductase/succinate dehydrogenase, transmembrane subunit"/>
    <property type="match status" value="1"/>
</dbReference>
<gene>
    <name evidence="9" type="ORF">GCM10025778_24380</name>
</gene>